<dbReference type="PANTHER" id="PTHR46796">
    <property type="entry name" value="HTH-TYPE TRANSCRIPTIONAL ACTIVATOR RHAS-RELATED"/>
    <property type="match status" value="1"/>
</dbReference>
<sequence length="285" mass="30420">MDLGFDFDFRTRPVRGEPGRAVEQVWFARGTVPYRSELIAPTGSTVAILILGDSITQTAASGVEVTSAEGLVIGPHTAPITNAPYGETFAVGIVTTAVGCEALLGHRPAGLRGRIVDLATGAPSLVELRAALAVRRADDPEALLDAVEHRVAELVNLDVPGLGRVEGAVASLVAAPRRSIQDLAQEVGVSHAHLDREFSRIVGLRPRELARLLLLRRLIEGLDPLADVPWASVAADGGWSDQAHFTRDFTRHTGLSPRRYLQVQRSFALEGNAGPGFSPDVEAPR</sequence>
<dbReference type="InterPro" id="IPR009057">
    <property type="entry name" value="Homeodomain-like_sf"/>
</dbReference>
<dbReference type="EMBL" id="BONR01000001">
    <property type="protein sequence ID" value="GIG54187.1"/>
    <property type="molecule type" value="Genomic_DNA"/>
</dbReference>
<keyword evidence="6" id="KW-1185">Reference proteome</keyword>
<evidence type="ECO:0000259" key="4">
    <source>
        <dbReference type="PROSITE" id="PS01124"/>
    </source>
</evidence>
<dbReference type="InterPro" id="IPR018060">
    <property type="entry name" value="HTH_AraC"/>
</dbReference>
<evidence type="ECO:0000313" key="6">
    <source>
        <dbReference type="Proteomes" id="UP000652354"/>
    </source>
</evidence>
<dbReference type="Proteomes" id="UP000652354">
    <property type="component" value="Unassembled WGS sequence"/>
</dbReference>
<feature type="domain" description="HTH araC/xylS-type" evidence="4">
    <location>
        <begin position="163"/>
        <end position="263"/>
    </location>
</feature>
<dbReference type="PROSITE" id="PS01124">
    <property type="entry name" value="HTH_ARAC_FAMILY_2"/>
    <property type="match status" value="1"/>
</dbReference>
<name>A0A919Q117_9MICO</name>
<dbReference type="RefSeq" id="WP_203653700.1">
    <property type="nucleotide sequence ID" value="NZ_BONR01000001.1"/>
</dbReference>
<dbReference type="Pfam" id="PF12833">
    <property type="entry name" value="HTH_18"/>
    <property type="match status" value="1"/>
</dbReference>
<comment type="caution">
    <text evidence="5">The sequence shown here is derived from an EMBL/GenBank/DDBJ whole genome shotgun (WGS) entry which is preliminary data.</text>
</comment>
<dbReference type="GO" id="GO:0043565">
    <property type="term" value="F:sequence-specific DNA binding"/>
    <property type="evidence" value="ECO:0007669"/>
    <property type="project" value="InterPro"/>
</dbReference>
<protein>
    <recommendedName>
        <fullName evidence="4">HTH araC/xylS-type domain-containing protein</fullName>
    </recommendedName>
</protein>
<organism evidence="5 6">
    <name type="scientific">Demequina activiva</name>
    <dbReference type="NCBI Taxonomy" id="1582364"/>
    <lineage>
        <taxon>Bacteria</taxon>
        <taxon>Bacillati</taxon>
        <taxon>Actinomycetota</taxon>
        <taxon>Actinomycetes</taxon>
        <taxon>Micrococcales</taxon>
        <taxon>Demequinaceae</taxon>
        <taxon>Demequina</taxon>
    </lineage>
</organism>
<keyword evidence="3" id="KW-0804">Transcription</keyword>
<dbReference type="SMART" id="SM00342">
    <property type="entry name" value="HTH_ARAC"/>
    <property type="match status" value="1"/>
</dbReference>
<keyword evidence="1" id="KW-0805">Transcription regulation</keyword>
<proteinExistence type="predicted"/>
<gene>
    <name evidence="5" type="ORF">Dac01nite_09390</name>
</gene>
<keyword evidence="2" id="KW-0238">DNA-binding</keyword>
<evidence type="ECO:0000313" key="5">
    <source>
        <dbReference type="EMBL" id="GIG54187.1"/>
    </source>
</evidence>
<dbReference type="Gene3D" id="1.10.10.60">
    <property type="entry name" value="Homeodomain-like"/>
    <property type="match status" value="2"/>
</dbReference>
<evidence type="ECO:0000256" key="3">
    <source>
        <dbReference type="ARBA" id="ARBA00023163"/>
    </source>
</evidence>
<dbReference type="AlphaFoldDB" id="A0A919Q117"/>
<reference evidence="5" key="1">
    <citation type="submission" date="2021-01" db="EMBL/GenBank/DDBJ databases">
        <title>Whole genome shotgun sequence of Demequina activiva NBRC 110675.</title>
        <authorList>
            <person name="Komaki H."/>
            <person name="Tamura T."/>
        </authorList>
    </citation>
    <scope>NUCLEOTIDE SEQUENCE</scope>
    <source>
        <strain evidence="5">NBRC 110675</strain>
    </source>
</reference>
<dbReference type="SUPFAM" id="SSF46689">
    <property type="entry name" value="Homeodomain-like"/>
    <property type="match status" value="1"/>
</dbReference>
<evidence type="ECO:0000256" key="2">
    <source>
        <dbReference type="ARBA" id="ARBA00023125"/>
    </source>
</evidence>
<accession>A0A919Q117</accession>
<dbReference type="InterPro" id="IPR050204">
    <property type="entry name" value="AraC_XylS_family_regulators"/>
</dbReference>
<evidence type="ECO:0000256" key="1">
    <source>
        <dbReference type="ARBA" id="ARBA00023015"/>
    </source>
</evidence>
<dbReference type="GO" id="GO:0003700">
    <property type="term" value="F:DNA-binding transcription factor activity"/>
    <property type="evidence" value="ECO:0007669"/>
    <property type="project" value="InterPro"/>
</dbReference>